<comment type="caution">
    <text evidence="2">The sequence shown here is derived from an EMBL/GenBank/DDBJ whole genome shotgun (WGS) entry which is preliminary data.</text>
</comment>
<feature type="chain" id="PRO_5045633773" description="Lipocalin-like domain-containing protein" evidence="1">
    <location>
        <begin position="18"/>
        <end position="289"/>
    </location>
</feature>
<dbReference type="Proteomes" id="UP001500353">
    <property type="component" value="Unassembled WGS sequence"/>
</dbReference>
<feature type="signal peptide" evidence="1">
    <location>
        <begin position="1"/>
        <end position="17"/>
    </location>
</feature>
<protein>
    <recommendedName>
        <fullName evidence="4">Lipocalin-like domain-containing protein</fullName>
    </recommendedName>
</protein>
<name>A0ABP9N0F3_9FLAO</name>
<keyword evidence="1" id="KW-0732">Signal</keyword>
<dbReference type="RefSeq" id="WP_345208624.1">
    <property type="nucleotide sequence ID" value="NZ_BAABHX010000011.1"/>
</dbReference>
<organism evidence="2 3">
    <name type="scientific">Chryseobacterium ginsengisoli</name>
    <dbReference type="NCBI Taxonomy" id="363853"/>
    <lineage>
        <taxon>Bacteria</taxon>
        <taxon>Pseudomonadati</taxon>
        <taxon>Bacteroidota</taxon>
        <taxon>Flavobacteriia</taxon>
        <taxon>Flavobacteriales</taxon>
        <taxon>Weeksellaceae</taxon>
        <taxon>Chryseobacterium group</taxon>
        <taxon>Chryseobacterium</taxon>
    </lineage>
</organism>
<sequence length="289" mass="33415">MKLIVVFLTMVTVNIMAQSEQFSFLGKWQLIEYQGNDGANDYTQKIKNGEVLTFEHNNIVKDSLNTIGKYQFVGDYETYGKKLVINLNNHHDYYLALFNNKSDDVLYLLPTNSQFQSVCDEGCSYKYIRLKDEAKKSDPKHTIDVADEINTIKYYIENISKNNNLKIINDKDSNQHIIKFYEASGTLVKISESESTILESNTSQTDYYFKDDNLVYFTETKTNSSRMGACGAIKINISAFFYNESLIGSEVQKSTYFNSCYPVKLEEENILDQTDKLKQRFKQLIQLKK</sequence>
<evidence type="ECO:0000313" key="3">
    <source>
        <dbReference type="Proteomes" id="UP001500353"/>
    </source>
</evidence>
<evidence type="ECO:0000313" key="2">
    <source>
        <dbReference type="EMBL" id="GAA5102419.1"/>
    </source>
</evidence>
<accession>A0ABP9N0F3</accession>
<gene>
    <name evidence="2" type="ORF">GCM10023210_43440</name>
</gene>
<dbReference type="EMBL" id="BAABHX010000011">
    <property type="protein sequence ID" value="GAA5102419.1"/>
    <property type="molecule type" value="Genomic_DNA"/>
</dbReference>
<proteinExistence type="predicted"/>
<keyword evidence="3" id="KW-1185">Reference proteome</keyword>
<reference evidence="3" key="1">
    <citation type="journal article" date="2019" name="Int. J. Syst. Evol. Microbiol.">
        <title>The Global Catalogue of Microorganisms (GCM) 10K type strain sequencing project: providing services to taxonomists for standard genome sequencing and annotation.</title>
        <authorList>
            <consortium name="The Broad Institute Genomics Platform"/>
            <consortium name="The Broad Institute Genome Sequencing Center for Infectious Disease"/>
            <person name="Wu L."/>
            <person name="Ma J."/>
        </authorList>
    </citation>
    <scope>NUCLEOTIDE SEQUENCE [LARGE SCALE GENOMIC DNA]</scope>
    <source>
        <strain evidence="3">JCM 18019</strain>
    </source>
</reference>
<evidence type="ECO:0000256" key="1">
    <source>
        <dbReference type="SAM" id="SignalP"/>
    </source>
</evidence>
<evidence type="ECO:0008006" key="4">
    <source>
        <dbReference type="Google" id="ProtNLM"/>
    </source>
</evidence>